<evidence type="ECO:0000256" key="2">
    <source>
        <dbReference type="SAM" id="Phobius"/>
    </source>
</evidence>
<protein>
    <submittedName>
        <fullName evidence="3">Predicted 5' DNA nuclease, flap endonuclease-1-like, helix-3-turn-helix (H3TH) domain</fullName>
    </submittedName>
</protein>
<keyword evidence="2" id="KW-0472">Membrane</keyword>
<sequence length="298" mass="30067">MSASKGGMSCQTGCWALAAGVGLIVFVLLLVMGESGWIASIFLGGVAFVVLGFVFSWIFCKPLTKPAEAAMALKTPGSAGVKPGSAGVKPGSAGADAAVPSAPASSSGGSASTSGSPATTGASLPGSTPVAADAEAGAKVKPTTQLKGQEELASKKGEWKYDGGKGGAAKPEADAPEPVMAAGASTGADKDAATAASLDPDAPQDKPATLDGPRDGSADNLKEIKGVGPKLEIMLNEMGFYHFDQIANWSASEVNWVNQNLTGFKGRVTRDDWVAQAKILAEGGDTEFSKRVDKGDVY</sequence>
<keyword evidence="2" id="KW-1133">Transmembrane helix</keyword>
<dbReference type="EMBL" id="FTOQ01000002">
    <property type="protein sequence ID" value="SIS70389.1"/>
    <property type="molecule type" value="Genomic_DNA"/>
</dbReference>
<name>A0A1N7L972_9RHOB</name>
<dbReference type="RefSeq" id="WP_076445995.1">
    <property type="nucleotide sequence ID" value="NZ_FTOQ01000002.1"/>
</dbReference>
<keyword evidence="2" id="KW-0812">Transmembrane</keyword>
<feature type="region of interest" description="Disordered" evidence="1">
    <location>
        <begin position="78"/>
        <end position="222"/>
    </location>
</feature>
<feature type="compositionally biased region" description="Basic and acidic residues" evidence="1">
    <location>
        <begin position="148"/>
        <end position="163"/>
    </location>
</feature>
<evidence type="ECO:0000313" key="3">
    <source>
        <dbReference type="EMBL" id="SIS70389.1"/>
    </source>
</evidence>
<organism evidence="3 4">
    <name type="scientific">Roseivivax lentus</name>
    <dbReference type="NCBI Taxonomy" id="633194"/>
    <lineage>
        <taxon>Bacteria</taxon>
        <taxon>Pseudomonadati</taxon>
        <taxon>Pseudomonadota</taxon>
        <taxon>Alphaproteobacteria</taxon>
        <taxon>Rhodobacterales</taxon>
        <taxon>Roseobacteraceae</taxon>
        <taxon>Roseivivax</taxon>
    </lineage>
</organism>
<keyword evidence="4" id="KW-1185">Reference proteome</keyword>
<dbReference type="AlphaFoldDB" id="A0A1N7L972"/>
<gene>
    <name evidence="3" type="ORF">SAMN05421759_102490</name>
</gene>
<dbReference type="STRING" id="633194.SAMN05421759_102490"/>
<reference evidence="4" key="1">
    <citation type="submission" date="2017-01" db="EMBL/GenBank/DDBJ databases">
        <authorList>
            <person name="Varghese N."/>
            <person name="Submissions S."/>
        </authorList>
    </citation>
    <scope>NUCLEOTIDE SEQUENCE [LARGE SCALE GENOMIC DNA]</scope>
    <source>
        <strain evidence="4">DSM 29430</strain>
    </source>
</reference>
<evidence type="ECO:0000256" key="1">
    <source>
        <dbReference type="SAM" id="MobiDB-lite"/>
    </source>
</evidence>
<feature type="transmembrane region" description="Helical" evidence="2">
    <location>
        <begin position="12"/>
        <end position="31"/>
    </location>
</feature>
<keyword evidence="3" id="KW-0378">Hydrolase</keyword>
<dbReference type="Gene3D" id="1.10.150.20">
    <property type="entry name" value="5' to 3' exonuclease, C-terminal subdomain"/>
    <property type="match status" value="1"/>
</dbReference>
<keyword evidence="3" id="KW-0255">Endonuclease</keyword>
<feature type="transmembrane region" description="Helical" evidence="2">
    <location>
        <begin position="37"/>
        <end position="60"/>
    </location>
</feature>
<evidence type="ECO:0000313" key="4">
    <source>
        <dbReference type="Proteomes" id="UP000186684"/>
    </source>
</evidence>
<feature type="compositionally biased region" description="Low complexity" evidence="1">
    <location>
        <begin position="90"/>
        <end position="123"/>
    </location>
</feature>
<proteinExistence type="predicted"/>
<dbReference type="Proteomes" id="UP000186684">
    <property type="component" value="Unassembled WGS sequence"/>
</dbReference>
<accession>A0A1N7L972</accession>
<dbReference type="GO" id="GO:0004519">
    <property type="term" value="F:endonuclease activity"/>
    <property type="evidence" value="ECO:0007669"/>
    <property type="project" value="UniProtKB-KW"/>
</dbReference>
<keyword evidence="3" id="KW-0540">Nuclease</keyword>
<feature type="compositionally biased region" description="Basic and acidic residues" evidence="1">
    <location>
        <begin position="212"/>
        <end position="222"/>
    </location>
</feature>
<dbReference type="OrthoDB" id="9807941at2"/>